<dbReference type="Proteomes" id="UP000271162">
    <property type="component" value="Unassembled WGS sequence"/>
</dbReference>
<dbReference type="WBParaSite" id="NBR_0001444901-mRNA-1">
    <property type="protein sequence ID" value="NBR_0001444901-mRNA-1"/>
    <property type="gene ID" value="NBR_0001444901"/>
</dbReference>
<proteinExistence type="predicted"/>
<evidence type="ECO:0000313" key="3">
    <source>
        <dbReference type="WBParaSite" id="NBR_0001444901-mRNA-1"/>
    </source>
</evidence>
<reference evidence="1 2" key="2">
    <citation type="submission" date="2018-11" db="EMBL/GenBank/DDBJ databases">
        <authorList>
            <consortium name="Pathogen Informatics"/>
        </authorList>
    </citation>
    <scope>NUCLEOTIDE SEQUENCE [LARGE SCALE GENOMIC DNA]</scope>
</reference>
<evidence type="ECO:0000313" key="1">
    <source>
        <dbReference type="EMBL" id="VDL78039.1"/>
    </source>
</evidence>
<keyword evidence="2" id="KW-1185">Reference proteome</keyword>
<reference evidence="3" key="1">
    <citation type="submission" date="2017-02" db="UniProtKB">
        <authorList>
            <consortium name="WormBaseParasite"/>
        </authorList>
    </citation>
    <scope>IDENTIFICATION</scope>
</reference>
<name>A0A0N4YCY8_NIPBR</name>
<evidence type="ECO:0000313" key="2">
    <source>
        <dbReference type="Proteomes" id="UP000271162"/>
    </source>
</evidence>
<dbReference type="AlphaFoldDB" id="A0A0N4YCY8"/>
<gene>
    <name evidence="1" type="ORF">NBR_LOCUS14450</name>
</gene>
<protein>
    <submittedName>
        <fullName evidence="1 3">Uncharacterized protein</fullName>
    </submittedName>
</protein>
<sequence>MPCHAMLNASTQQQRTNFEALQFLDITQLYDVRLNSCRRGHCRAHRSPIVCSKKSNASKPLTIVIRLLDIGVHGWKEALRNDGTPALSLFSRDRLPLRIPAIVAYNRLGSLHSTICLTSTLSTHSFS</sequence>
<organism evidence="3">
    <name type="scientific">Nippostrongylus brasiliensis</name>
    <name type="common">Rat hookworm</name>
    <dbReference type="NCBI Taxonomy" id="27835"/>
    <lineage>
        <taxon>Eukaryota</taxon>
        <taxon>Metazoa</taxon>
        <taxon>Ecdysozoa</taxon>
        <taxon>Nematoda</taxon>
        <taxon>Chromadorea</taxon>
        <taxon>Rhabditida</taxon>
        <taxon>Rhabditina</taxon>
        <taxon>Rhabditomorpha</taxon>
        <taxon>Strongyloidea</taxon>
        <taxon>Heligmosomidae</taxon>
        <taxon>Nippostrongylus</taxon>
    </lineage>
</organism>
<dbReference type="EMBL" id="UYSL01021370">
    <property type="protein sequence ID" value="VDL78039.1"/>
    <property type="molecule type" value="Genomic_DNA"/>
</dbReference>
<accession>A0A0N4YCY8</accession>